<dbReference type="Gene3D" id="3.40.50.300">
    <property type="entry name" value="P-loop containing nucleotide triphosphate hydrolases"/>
    <property type="match status" value="1"/>
</dbReference>
<proteinExistence type="predicted"/>
<feature type="region of interest" description="Disordered" evidence="4">
    <location>
        <begin position="1"/>
        <end position="29"/>
    </location>
</feature>
<organism evidence="6 7">
    <name type="scientific">Georgenia alba</name>
    <dbReference type="NCBI Taxonomy" id="2233858"/>
    <lineage>
        <taxon>Bacteria</taxon>
        <taxon>Bacillati</taxon>
        <taxon>Actinomycetota</taxon>
        <taxon>Actinomycetes</taxon>
        <taxon>Micrococcales</taxon>
        <taxon>Bogoriellaceae</taxon>
        <taxon>Georgenia</taxon>
    </lineage>
</organism>
<dbReference type="GO" id="GO:0005524">
    <property type="term" value="F:ATP binding"/>
    <property type="evidence" value="ECO:0007669"/>
    <property type="project" value="UniProtKB-KW"/>
</dbReference>
<dbReference type="PANTHER" id="PTHR42788:SF19">
    <property type="entry name" value="ALIPHATIC SULFONATES IMPORT ATP-BINDING PROTEIN SSUB 2"/>
    <property type="match status" value="1"/>
</dbReference>
<protein>
    <submittedName>
        <fullName evidence="6">ABC transporter ATP-binding protein</fullName>
    </submittedName>
</protein>
<dbReference type="InterPro" id="IPR003593">
    <property type="entry name" value="AAA+_ATPase"/>
</dbReference>
<keyword evidence="1" id="KW-0813">Transport</keyword>
<dbReference type="PANTHER" id="PTHR42788">
    <property type="entry name" value="TAURINE IMPORT ATP-BINDING PROTEIN-RELATED"/>
    <property type="match status" value="1"/>
</dbReference>
<dbReference type="Pfam" id="PF00005">
    <property type="entry name" value="ABC_tran"/>
    <property type="match status" value="1"/>
</dbReference>
<evidence type="ECO:0000313" key="7">
    <source>
        <dbReference type="Proteomes" id="UP001596455"/>
    </source>
</evidence>
<evidence type="ECO:0000256" key="1">
    <source>
        <dbReference type="ARBA" id="ARBA00022448"/>
    </source>
</evidence>
<dbReference type="InterPro" id="IPR003439">
    <property type="entry name" value="ABC_transporter-like_ATP-bd"/>
</dbReference>
<evidence type="ECO:0000256" key="4">
    <source>
        <dbReference type="SAM" id="MobiDB-lite"/>
    </source>
</evidence>
<gene>
    <name evidence="6" type="ORF">ACFQQL_18930</name>
</gene>
<dbReference type="SUPFAM" id="SSF52540">
    <property type="entry name" value="P-loop containing nucleoside triphosphate hydrolases"/>
    <property type="match status" value="1"/>
</dbReference>
<dbReference type="RefSeq" id="WP_382396743.1">
    <property type="nucleotide sequence ID" value="NZ_JBHTCQ010000005.1"/>
</dbReference>
<dbReference type="InterPro" id="IPR017871">
    <property type="entry name" value="ABC_transporter-like_CS"/>
</dbReference>
<dbReference type="Proteomes" id="UP001596455">
    <property type="component" value="Unassembled WGS sequence"/>
</dbReference>
<keyword evidence="7" id="KW-1185">Reference proteome</keyword>
<sequence>MSAQLTLPRTARRGDGGTPALTVSHAGTGRTFGTGESARPVLRDVDLDVAAGEIVAVLGPSGCGKSTLLRLTAGLDTPTAGAVRIDRTVVAGSDPRCAVAFQEPRLLPWRTLADHVAVGLPRGTERAAGREQVHRLLDLVGLSAHADHRPREVSGGMAQRASLARALARDPGVLLLDEPFGALDALTRLKMQDLLLEVHEAAPTTVLLITHDVDEALQLADRVVVLGAEPGRQGARVVRSLVVPGTRPRSRGSGELAALRSELLESLGVDIHRH</sequence>
<evidence type="ECO:0000313" key="6">
    <source>
        <dbReference type="EMBL" id="MFC7407196.1"/>
    </source>
</evidence>
<evidence type="ECO:0000256" key="3">
    <source>
        <dbReference type="ARBA" id="ARBA00022840"/>
    </source>
</evidence>
<comment type="caution">
    <text evidence="6">The sequence shown here is derived from an EMBL/GenBank/DDBJ whole genome shotgun (WGS) entry which is preliminary data.</text>
</comment>
<evidence type="ECO:0000259" key="5">
    <source>
        <dbReference type="PROSITE" id="PS50893"/>
    </source>
</evidence>
<feature type="domain" description="ABC transporter" evidence="5">
    <location>
        <begin position="23"/>
        <end position="253"/>
    </location>
</feature>
<name>A0ABW2QD24_9MICO</name>
<dbReference type="InterPro" id="IPR027417">
    <property type="entry name" value="P-loop_NTPase"/>
</dbReference>
<dbReference type="SMART" id="SM00382">
    <property type="entry name" value="AAA"/>
    <property type="match status" value="1"/>
</dbReference>
<keyword evidence="2" id="KW-0547">Nucleotide-binding</keyword>
<dbReference type="PROSITE" id="PS00211">
    <property type="entry name" value="ABC_TRANSPORTER_1"/>
    <property type="match status" value="1"/>
</dbReference>
<dbReference type="InterPro" id="IPR050166">
    <property type="entry name" value="ABC_transporter_ATP-bind"/>
</dbReference>
<evidence type="ECO:0000256" key="2">
    <source>
        <dbReference type="ARBA" id="ARBA00022741"/>
    </source>
</evidence>
<dbReference type="PROSITE" id="PS50893">
    <property type="entry name" value="ABC_TRANSPORTER_2"/>
    <property type="match status" value="1"/>
</dbReference>
<dbReference type="EMBL" id="JBHTCQ010000005">
    <property type="protein sequence ID" value="MFC7407196.1"/>
    <property type="molecule type" value="Genomic_DNA"/>
</dbReference>
<accession>A0ABW2QD24</accession>
<keyword evidence="3 6" id="KW-0067">ATP-binding</keyword>
<reference evidence="7" key="1">
    <citation type="journal article" date="2019" name="Int. J. Syst. Evol. Microbiol.">
        <title>The Global Catalogue of Microorganisms (GCM) 10K type strain sequencing project: providing services to taxonomists for standard genome sequencing and annotation.</title>
        <authorList>
            <consortium name="The Broad Institute Genomics Platform"/>
            <consortium name="The Broad Institute Genome Sequencing Center for Infectious Disease"/>
            <person name="Wu L."/>
            <person name="Ma J."/>
        </authorList>
    </citation>
    <scope>NUCLEOTIDE SEQUENCE [LARGE SCALE GENOMIC DNA]</scope>
    <source>
        <strain evidence="7">JCM 1490</strain>
    </source>
</reference>
<dbReference type="CDD" id="cd03293">
    <property type="entry name" value="ABC_NrtD_SsuB_transporters"/>
    <property type="match status" value="1"/>
</dbReference>